<dbReference type="PANTHER" id="PTHR10724">
    <property type="entry name" value="30S RIBOSOMAL PROTEIN S1"/>
    <property type="match status" value="1"/>
</dbReference>
<organism evidence="3">
    <name type="scientific">Phaeodactylum tricornutum</name>
    <name type="common">Diatom</name>
    <dbReference type="NCBI Taxonomy" id="2850"/>
    <lineage>
        <taxon>Eukaryota</taxon>
        <taxon>Sar</taxon>
        <taxon>Stramenopiles</taxon>
        <taxon>Ochrophyta</taxon>
        <taxon>Bacillariophyta</taxon>
        <taxon>Bacillariophyceae</taxon>
        <taxon>Bacillariophycidae</taxon>
        <taxon>Naviculales</taxon>
        <taxon>Phaeodactylaceae</taxon>
        <taxon>Phaeodactylum</taxon>
    </lineage>
</organism>
<protein>
    <recommendedName>
        <fullName evidence="2">S1 motif domain-containing protein</fullName>
    </recommendedName>
</protein>
<dbReference type="GO" id="GO:0005737">
    <property type="term" value="C:cytoplasm"/>
    <property type="evidence" value="ECO:0007669"/>
    <property type="project" value="UniProtKB-ARBA"/>
</dbReference>
<evidence type="ECO:0000259" key="2">
    <source>
        <dbReference type="PROSITE" id="PS50126"/>
    </source>
</evidence>
<dbReference type="SMART" id="SM00316">
    <property type="entry name" value="S1"/>
    <property type="match status" value="1"/>
</dbReference>
<proteinExistence type="predicted"/>
<dbReference type="FunFam" id="2.40.50.140:FF:000051">
    <property type="entry name" value="RNA-binding transcriptional accessory protein"/>
    <property type="match status" value="1"/>
</dbReference>
<feature type="non-terminal residue" evidence="3">
    <location>
        <position position="65"/>
    </location>
</feature>
<dbReference type="GO" id="GO:0006412">
    <property type="term" value="P:translation"/>
    <property type="evidence" value="ECO:0007669"/>
    <property type="project" value="TreeGrafter"/>
</dbReference>
<dbReference type="PANTHER" id="PTHR10724:SF10">
    <property type="entry name" value="S1 RNA-BINDING DOMAIN-CONTAINING PROTEIN 1"/>
    <property type="match status" value="1"/>
</dbReference>
<evidence type="ECO:0000256" key="1">
    <source>
        <dbReference type="ARBA" id="ARBA00025453"/>
    </source>
</evidence>
<reference evidence="3" key="1">
    <citation type="submission" date="2022-02" db="EMBL/GenBank/DDBJ databases">
        <authorList>
            <person name="Giguere J D."/>
        </authorList>
    </citation>
    <scope>NUCLEOTIDE SEQUENCE</scope>
    <source>
        <strain evidence="3">CCAP 1055/1</strain>
    </source>
</reference>
<dbReference type="Gene3D" id="2.40.50.140">
    <property type="entry name" value="Nucleic acid-binding proteins"/>
    <property type="match status" value="1"/>
</dbReference>
<dbReference type="GO" id="GO:0003729">
    <property type="term" value="F:mRNA binding"/>
    <property type="evidence" value="ECO:0007669"/>
    <property type="project" value="UniProtKB-ARBA"/>
</dbReference>
<sequence length="65" mass="6975">DFNVGDTVTAKVKSIASYGAFMDFGAQTDGLLHISQLSVGYIKDVSEILKPGQEVEVRITNISAE</sequence>
<name>A0A8J9SEV9_PHATR</name>
<comment type="function">
    <text evidence="1">Associates with the EF-Tu.GDP complex and induces the exchange of GDP to GTP. It remains bound to the aminoacyl-tRNA.EF-Tu.GTP complex up to the GTP hydrolysis stage on the ribosome.</text>
</comment>
<dbReference type="EMBL" id="OU594942">
    <property type="protein sequence ID" value="CAG9278094.1"/>
    <property type="molecule type" value="Genomic_DNA"/>
</dbReference>
<accession>A0A8J9SEV9</accession>
<dbReference type="Pfam" id="PF00575">
    <property type="entry name" value="S1"/>
    <property type="match status" value="1"/>
</dbReference>
<dbReference type="PROSITE" id="PS50126">
    <property type="entry name" value="S1"/>
    <property type="match status" value="1"/>
</dbReference>
<evidence type="ECO:0000313" key="3">
    <source>
        <dbReference type="EMBL" id="CAG9278094.1"/>
    </source>
</evidence>
<feature type="domain" description="S1 motif" evidence="2">
    <location>
        <begin position="5"/>
        <end position="65"/>
    </location>
</feature>
<gene>
    <name evidence="3" type="ORF">PTTT1_LOCUS5826</name>
</gene>
<dbReference type="InterPro" id="IPR003029">
    <property type="entry name" value="S1_domain"/>
</dbReference>
<dbReference type="InterPro" id="IPR050437">
    <property type="entry name" value="Ribos_protein_bS1-like"/>
</dbReference>
<dbReference type="AlphaFoldDB" id="A0A8J9SEV9"/>
<dbReference type="InterPro" id="IPR012340">
    <property type="entry name" value="NA-bd_OB-fold"/>
</dbReference>
<dbReference type="SUPFAM" id="SSF50249">
    <property type="entry name" value="Nucleic acid-binding proteins"/>
    <property type="match status" value="1"/>
</dbReference>
<dbReference type="Proteomes" id="UP000836788">
    <property type="component" value="Chromosome 1"/>
</dbReference>
<feature type="non-terminal residue" evidence="3">
    <location>
        <position position="1"/>
    </location>
</feature>
<dbReference type="GO" id="GO:0003735">
    <property type="term" value="F:structural constituent of ribosome"/>
    <property type="evidence" value="ECO:0007669"/>
    <property type="project" value="TreeGrafter"/>
</dbReference>